<sequence>MDLLQNKSGPPHSVEACDLKKSVHQVRLVIPSSYVITGGHAARNSSTKAARAYAREMDNHDATPKKARKGDLMIFSEDDLINMVYPHKDALVISAAIIDFNVTRIMIDTGSATDILYYHTFLTMDLTDEMPEPAIYSLTGFTSDSICVKGGI</sequence>
<dbReference type="EMBL" id="JAMYWD010000004">
    <property type="protein sequence ID" value="KAJ4972817.1"/>
    <property type="molecule type" value="Genomic_DNA"/>
</dbReference>
<dbReference type="PANTHER" id="PTHR33240">
    <property type="entry name" value="OS08G0508500 PROTEIN"/>
    <property type="match status" value="1"/>
</dbReference>
<dbReference type="AlphaFoldDB" id="A0A9Q0KLH4"/>
<gene>
    <name evidence="1" type="ORF">NE237_005991</name>
</gene>
<organism evidence="1 2">
    <name type="scientific">Protea cynaroides</name>
    <dbReference type="NCBI Taxonomy" id="273540"/>
    <lineage>
        <taxon>Eukaryota</taxon>
        <taxon>Viridiplantae</taxon>
        <taxon>Streptophyta</taxon>
        <taxon>Embryophyta</taxon>
        <taxon>Tracheophyta</taxon>
        <taxon>Spermatophyta</taxon>
        <taxon>Magnoliopsida</taxon>
        <taxon>Proteales</taxon>
        <taxon>Proteaceae</taxon>
        <taxon>Protea</taxon>
    </lineage>
</organism>
<reference evidence="1" key="1">
    <citation type="journal article" date="2023" name="Plant J.">
        <title>The genome of the king protea, Protea cynaroides.</title>
        <authorList>
            <person name="Chang J."/>
            <person name="Duong T.A."/>
            <person name="Schoeman C."/>
            <person name="Ma X."/>
            <person name="Roodt D."/>
            <person name="Barker N."/>
            <person name="Li Z."/>
            <person name="Van de Peer Y."/>
            <person name="Mizrachi E."/>
        </authorList>
    </citation>
    <scope>NUCLEOTIDE SEQUENCE</scope>
    <source>
        <tissue evidence="1">Young leaves</tissue>
    </source>
</reference>
<accession>A0A9Q0KLH4</accession>
<comment type="caution">
    <text evidence="1">The sequence shown here is derived from an EMBL/GenBank/DDBJ whole genome shotgun (WGS) entry which is preliminary data.</text>
</comment>
<dbReference type="Proteomes" id="UP001141806">
    <property type="component" value="Unassembled WGS sequence"/>
</dbReference>
<proteinExistence type="predicted"/>
<evidence type="ECO:0000313" key="2">
    <source>
        <dbReference type="Proteomes" id="UP001141806"/>
    </source>
</evidence>
<protein>
    <submittedName>
        <fullName evidence="1">Uncharacterized protein</fullName>
    </submittedName>
</protein>
<keyword evidence="2" id="KW-1185">Reference proteome</keyword>
<name>A0A9Q0KLH4_9MAGN</name>
<dbReference type="OrthoDB" id="1752268at2759"/>
<dbReference type="PANTHER" id="PTHR33240:SF16">
    <property type="match status" value="1"/>
</dbReference>
<evidence type="ECO:0000313" key="1">
    <source>
        <dbReference type="EMBL" id="KAJ4972817.1"/>
    </source>
</evidence>